<keyword evidence="2" id="KW-1185">Reference proteome</keyword>
<protein>
    <submittedName>
        <fullName evidence="1">Uncharacterized protein</fullName>
    </submittedName>
</protein>
<evidence type="ECO:0000313" key="1">
    <source>
        <dbReference type="EMBL" id="MBC3797364.1"/>
    </source>
</evidence>
<name>A0ABR6WLK2_9FIRM</name>
<dbReference type="EMBL" id="WJBB01000010">
    <property type="protein sequence ID" value="MBC3797364.1"/>
    <property type="molecule type" value="Genomic_DNA"/>
</dbReference>
<proteinExistence type="predicted"/>
<evidence type="ECO:0000313" key="2">
    <source>
        <dbReference type="Proteomes" id="UP000653358"/>
    </source>
</evidence>
<gene>
    <name evidence="1" type="ORF">GH807_09915</name>
</gene>
<accession>A0ABR6WLK2</accession>
<dbReference type="Proteomes" id="UP000653358">
    <property type="component" value="Unassembled WGS sequence"/>
</dbReference>
<reference evidence="1 2" key="1">
    <citation type="journal article" date="2020" name="mSystems">
        <title>Defining Genomic and Predicted Metabolic Features of the Acetobacterium Genus.</title>
        <authorList>
            <person name="Ross D.E."/>
            <person name="Marshall C.W."/>
            <person name="Gulliver D."/>
            <person name="May H.D."/>
            <person name="Norman R.S."/>
        </authorList>
    </citation>
    <scope>NUCLEOTIDE SEQUENCE [LARGE SCALE GENOMIC DNA]</scope>
    <source>
        <strain evidence="1 2">DSM 9173</strain>
    </source>
</reference>
<dbReference type="RefSeq" id="WP_186843755.1">
    <property type="nucleotide sequence ID" value="NZ_RXYB01000030.1"/>
</dbReference>
<organism evidence="1 2">
    <name type="scientific">Acetobacterium tundrae</name>
    <dbReference type="NCBI Taxonomy" id="132932"/>
    <lineage>
        <taxon>Bacteria</taxon>
        <taxon>Bacillati</taxon>
        <taxon>Bacillota</taxon>
        <taxon>Clostridia</taxon>
        <taxon>Eubacteriales</taxon>
        <taxon>Eubacteriaceae</taxon>
        <taxon>Acetobacterium</taxon>
    </lineage>
</organism>
<sequence length="48" mass="5363">MLFLNFFLVFMIGCVLGVRTAENDPLVAQTAETKEATIRASLLFDVEK</sequence>
<comment type="caution">
    <text evidence="1">The sequence shown here is derived from an EMBL/GenBank/DDBJ whole genome shotgun (WGS) entry which is preliminary data.</text>
</comment>